<organism evidence="3 4">
    <name type="scientific">Kluyveromyces dobzhanskii CBS 2104</name>
    <dbReference type="NCBI Taxonomy" id="1427455"/>
    <lineage>
        <taxon>Eukaryota</taxon>
        <taxon>Fungi</taxon>
        <taxon>Dikarya</taxon>
        <taxon>Ascomycota</taxon>
        <taxon>Saccharomycotina</taxon>
        <taxon>Saccharomycetes</taxon>
        <taxon>Saccharomycetales</taxon>
        <taxon>Saccharomycetaceae</taxon>
        <taxon>Kluyveromyces</taxon>
    </lineage>
</organism>
<protein>
    <submittedName>
        <fullName evidence="3">WGS project CCBQ000000000 data, contig 00272</fullName>
    </submittedName>
</protein>
<comment type="caution">
    <text evidence="3">The sequence shown here is derived from an EMBL/GenBank/DDBJ whole genome shotgun (WGS) entry which is preliminary data.</text>
</comment>
<dbReference type="Gene3D" id="3.30.230.130">
    <property type="entry name" value="Cullin, Chain C, Domain 2"/>
    <property type="match status" value="1"/>
</dbReference>
<accession>A0A0A8LAQ3</accession>
<evidence type="ECO:0000256" key="1">
    <source>
        <dbReference type="PROSITE-ProRule" id="PRU00330"/>
    </source>
</evidence>
<proteinExistence type="inferred from homology"/>
<dbReference type="Proteomes" id="UP000031516">
    <property type="component" value="Unassembled WGS sequence"/>
</dbReference>
<evidence type="ECO:0000313" key="3">
    <source>
        <dbReference type="EMBL" id="CDO95302.1"/>
    </source>
</evidence>
<feature type="domain" description="Cullin family profile" evidence="2">
    <location>
        <begin position="510"/>
        <end position="585"/>
    </location>
</feature>
<name>A0A0A8LAQ3_9SACH</name>
<sequence>MPLLVSEKLKSTKAVHESLLADLETLLIQYQVPGKDLNHDKDIYTTLQKLRKCKVPKLFKASNDSSQYVPVFKDVFVENIRLLLKRLIVNLLNEIDFESNKWTSDTCEVDNRYQRMCNKVKSLDNYTMSFLPKRIGSLEDAPNNTLGGYATVTFLNEMASHLKELRRIVKSFMLEILQSSSNDQRFLFVEHIIKYNLPIEETTALKLFEETTNELIDNYIYTSDHFQRVDCLQNQIQRYCSEYPIISQNLTIRAVDTLLLRFDYFEQYFDKCIEDQTTIITILEELVDIINAYYPWRKDELNELIARTICKMLDEDRLSSFVCTYSSATKSFSSTRMAILKGMVLSALNSDIKNIEKIDRWICRVSEERSPSGLDDLVIHSCNFLNDIFPSDSKHDELLWNIYRRKYFLRSVLKSVSFSDDVIKANKRFDQQLIECGRLNSVHIFDLQQLNIEISESLKMRRASKIIPVILKKSSIADSLDTSEIAGFILPEPLKCIIDEQWGHYGVLGKNNHKTLSLQYQINLLELKSPFTYGTPAQEVILHVNLLQASILQLFNDSTHLSLQQIKEALTERMGDIPQIDKNLELFLEMNMFKKDPADRFYLNVKYKPKREALNEGKLSLYHLPKNSPKAIEHDKADNKWFTELVGACIIRTLKQRRRCTKTKLLEHVTSDFPGISRGEFKDALESCKDYYTSENGNFQYII</sequence>
<dbReference type="PROSITE" id="PS50069">
    <property type="entry name" value="CULLIN_2"/>
    <property type="match status" value="1"/>
</dbReference>
<dbReference type="InterPro" id="IPR016158">
    <property type="entry name" value="Cullin_homology"/>
</dbReference>
<dbReference type="EMBL" id="CCBQ010000044">
    <property type="protein sequence ID" value="CDO95302.1"/>
    <property type="molecule type" value="Genomic_DNA"/>
</dbReference>
<comment type="similarity">
    <text evidence="1">Belongs to the cullin family.</text>
</comment>
<evidence type="ECO:0000259" key="2">
    <source>
        <dbReference type="PROSITE" id="PS50069"/>
    </source>
</evidence>
<evidence type="ECO:0000313" key="4">
    <source>
        <dbReference type="Proteomes" id="UP000031516"/>
    </source>
</evidence>
<reference evidence="3 4" key="1">
    <citation type="submission" date="2014-03" db="EMBL/GenBank/DDBJ databases">
        <title>The genome of Kluyveromyces dobzhanskii.</title>
        <authorList>
            <person name="Nystedt B."/>
            <person name="Astrom S."/>
        </authorList>
    </citation>
    <scope>NUCLEOTIDE SEQUENCE [LARGE SCALE GENOMIC DNA]</scope>
    <source>
        <strain evidence="3 4">CBS 2104</strain>
    </source>
</reference>
<dbReference type="PANTHER" id="PTHR11932">
    <property type="entry name" value="CULLIN"/>
    <property type="match status" value="1"/>
</dbReference>
<keyword evidence="4" id="KW-1185">Reference proteome</keyword>
<dbReference type="SUPFAM" id="SSF75632">
    <property type="entry name" value="Cullin homology domain"/>
    <property type="match status" value="1"/>
</dbReference>
<gene>
    <name evidence="3" type="ORF">KLDO_g3548</name>
</gene>
<dbReference type="AlphaFoldDB" id="A0A0A8LAQ3"/>
<dbReference type="InterPro" id="IPR045093">
    <property type="entry name" value="Cullin"/>
</dbReference>
<dbReference type="InterPro" id="IPR036317">
    <property type="entry name" value="Cullin_homology_sf"/>
</dbReference>
<dbReference type="OrthoDB" id="27073at2759"/>